<protein>
    <submittedName>
        <fullName evidence="1">Uncharacterized protein</fullName>
    </submittedName>
</protein>
<dbReference type="Proteomes" id="UP000325105">
    <property type="component" value="Unassembled WGS sequence"/>
</dbReference>
<accession>A0A5S5DF52</accession>
<sequence>MFFLFSFFVEKVKKIRLLGLYWRRLETHPQNCYHNLTGATGAFSFPGA</sequence>
<keyword evidence="2" id="KW-1185">Reference proteome</keyword>
<organism evidence="1 2">
    <name type="scientific">Sphingobacterium allocomposti</name>
    <dbReference type="NCBI Taxonomy" id="415956"/>
    <lineage>
        <taxon>Bacteria</taxon>
        <taxon>Pseudomonadati</taxon>
        <taxon>Bacteroidota</taxon>
        <taxon>Sphingobacteriia</taxon>
        <taxon>Sphingobacteriales</taxon>
        <taxon>Sphingobacteriaceae</taxon>
        <taxon>Sphingobacterium</taxon>
    </lineage>
</organism>
<dbReference type="AlphaFoldDB" id="A0A5S5DF52"/>
<name>A0A5S5DF52_9SPHI</name>
<gene>
    <name evidence="1" type="ORF">BC792_11372</name>
</gene>
<evidence type="ECO:0000313" key="1">
    <source>
        <dbReference type="EMBL" id="TYP94204.1"/>
    </source>
</evidence>
<dbReference type="EMBL" id="VNHX01000013">
    <property type="protein sequence ID" value="TYP94204.1"/>
    <property type="molecule type" value="Genomic_DNA"/>
</dbReference>
<comment type="caution">
    <text evidence="1">The sequence shown here is derived from an EMBL/GenBank/DDBJ whole genome shotgun (WGS) entry which is preliminary data.</text>
</comment>
<proteinExistence type="predicted"/>
<reference evidence="1 2" key="1">
    <citation type="submission" date="2019-07" db="EMBL/GenBank/DDBJ databases">
        <title>Genomic Encyclopedia of Archaeal and Bacterial Type Strains, Phase II (KMG-II): from individual species to whole genera.</title>
        <authorList>
            <person name="Goeker M."/>
        </authorList>
    </citation>
    <scope>NUCLEOTIDE SEQUENCE [LARGE SCALE GENOMIC DNA]</scope>
    <source>
        <strain evidence="1 2">DSM 18850</strain>
    </source>
</reference>
<evidence type="ECO:0000313" key="2">
    <source>
        <dbReference type="Proteomes" id="UP000325105"/>
    </source>
</evidence>